<dbReference type="InterPro" id="IPR037217">
    <property type="entry name" value="Trp/Indoleamine_2_3_dOase-like"/>
</dbReference>
<dbReference type="SUPFAM" id="SSF140959">
    <property type="entry name" value="Indolic compounds 2,3-dioxygenase-like"/>
    <property type="match status" value="1"/>
</dbReference>
<keyword evidence="2" id="KW-1185">Reference proteome</keyword>
<dbReference type="AlphaFoldDB" id="A0A327ZDP8"/>
<organism evidence="1 2">
    <name type="scientific">Actinoplanes lutulentus</name>
    <dbReference type="NCBI Taxonomy" id="1287878"/>
    <lineage>
        <taxon>Bacteria</taxon>
        <taxon>Bacillati</taxon>
        <taxon>Actinomycetota</taxon>
        <taxon>Actinomycetes</taxon>
        <taxon>Micromonosporales</taxon>
        <taxon>Micromonosporaceae</taxon>
        <taxon>Actinoplanes</taxon>
    </lineage>
</organism>
<dbReference type="GO" id="GO:0046872">
    <property type="term" value="F:metal ion binding"/>
    <property type="evidence" value="ECO:0007669"/>
    <property type="project" value="InterPro"/>
</dbReference>
<dbReference type="Proteomes" id="UP000249341">
    <property type="component" value="Unassembled WGS sequence"/>
</dbReference>
<proteinExistence type="predicted"/>
<dbReference type="RefSeq" id="WP_111649373.1">
    <property type="nucleotide sequence ID" value="NZ_JACHWI010000002.1"/>
</dbReference>
<protein>
    <submittedName>
        <fullName evidence="1">Tryptophan 2,3-dioxygenase</fullName>
    </submittedName>
</protein>
<reference evidence="1 2" key="1">
    <citation type="submission" date="2018-06" db="EMBL/GenBank/DDBJ databases">
        <title>Genomic Encyclopedia of Type Strains, Phase III (KMG-III): the genomes of soil and plant-associated and newly described type strains.</title>
        <authorList>
            <person name="Whitman W."/>
        </authorList>
    </citation>
    <scope>NUCLEOTIDE SEQUENCE [LARGE SCALE GENOMIC DNA]</scope>
    <source>
        <strain evidence="1 2">CGMCC 4.7090</strain>
    </source>
</reference>
<keyword evidence="1" id="KW-0223">Dioxygenase</keyword>
<dbReference type="OrthoDB" id="4444951at2"/>
<comment type="caution">
    <text evidence="1">The sequence shown here is derived from an EMBL/GenBank/DDBJ whole genome shotgun (WGS) entry which is preliminary data.</text>
</comment>
<gene>
    <name evidence="1" type="ORF">B0I29_105220</name>
</gene>
<evidence type="ECO:0000313" key="1">
    <source>
        <dbReference type="EMBL" id="RAK38272.1"/>
    </source>
</evidence>
<dbReference type="GO" id="GO:0020037">
    <property type="term" value="F:heme binding"/>
    <property type="evidence" value="ECO:0007669"/>
    <property type="project" value="InterPro"/>
</dbReference>
<sequence length="405" mass="42256">MLPAEILGAEAALTERGVGVGGMSARAANASAADRSGSAAHAALDTFHTIKTTFPYAETTAHLCAAGRMSADRQLVTRLAGLRDELAGAVPGSRPGRLAAWLPMTCDQDTGGYTTYAGLEPHQALTAARPPADWRSATDEVCVAALAELAATEAAALGHEDAVVRARLRGVARLLTRADVLAPAFPLEDLGVAAVLADADESLPALADAMERAAKSVRDQVASDVADVVATTALPTTRLHDEIMFIRTIQIFETMYEQIGRSVVEAADVAGEGDPAAAADVLAAATERLGAVSALFRVLGTMPVEVFAVIRGFTTGRSAVQSVTYRQIEEACAQDVYLRVRGTGPAERLAGEMRRLDAAWRRMKRGHWGLTLRIIGTVPGTGGTSGASYLRGAAETPLFPALTGA</sequence>
<accession>A0A327ZDP8</accession>
<keyword evidence="1" id="KW-0560">Oxidoreductase</keyword>
<dbReference type="GO" id="GO:0019441">
    <property type="term" value="P:L-tryptophan catabolic process to kynurenine"/>
    <property type="evidence" value="ECO:0007669"/>
    <property type="project" value="InterPro"/>
</dbReference>
<dbReference type="EMBL" id="QLMJ01000005">
    <property type="protein sequence ID" value="RAK38272.1"/>
    <property type="molecule type" value="Genomic_DNA"/>
</dbReference>
<evidence type="ECO:0000313" key="2">
    <source>
        <dbReference type="Proteomes" id="UP000249341"/>
    </source>
</evidence>
<name>A0A327ZDP8_9ACTN</name>
<dbReference type="Gene3D" id="1.20.58.480">
    <property type="match status" value="2"/>
</dbReference>
<dbReference type="GO" id="GO:0051213">
    <property type="term" value="F:dioxygenase activity"/>
    <property type="evidence" value="ECO:0007669"/>
    <property type="project" value="UniProtKB-KW"/>
</dbReference>